<dbReference type="CDD" id="cd02208">
    <property type="entry name" value="cupin_RmlC-like"/>
    <property type="match status" value="1"/>
</dbReference>
<accession>W5TMG8</accession>
<dbReference type="Gene3D" id="2.60.120.10">
    <property type="entry name" value="Jelly Rolls"/>
    <property type="match status" value="1"/>
</dbReference>
<evidence type="ECO:0008006" key="4">
    <source>
        <dbReference type="Google" id="ProtNLM"/>
    </source>
</evidence>
<proteinExistence type="predicted"/>
<dbReference type="Proteomes" id="UP000019150">
    <property type="component" value="Chromosome"/>
</dbReference>
<name>W5TMG8_9NOCA</name>
<protein>
    <recommendedName>
        <fullName evidence="4">Cupin domain-containing protein</fullName>
    </recommendedName>
</protein>
<dbReference type="HOGENOM" id="CLU_1228860_0_0_11"/>
<dbReference type="RefSeq" id="WP_025349851.1">
    <property type="nucleotide sequence ID" value="NZ_CP006850.1"/>
</dbReference>
<dbReference type="eggNOG" id="COG1917">
    <property type="taxonomic scope" value="Bacteria"/>
</dbReference>
<evidence type="ECO:0000313" key="3">
    <source>
        <dbReference type="Proteomes" id="UP000019150"/>
    </source>
</evidence>
<dbReference type="PATRIC" id="fig|1415166.3.peg.3719"/>
<dbReference type="AlphaFoldDB" id="W5TMG8"/>
<dbReference type="OrthoDB" id="9794183at2"/>
<gene>
    <name evidence="2" type="ORF">NONO_c36240</name>
</gene>
<sequence length="225" mass="24470">MTSIDAAAGDVDDLAPDGARRSKSKRGRFEIFTAPELLPPPTLDQIPDEAAEQYLSLFDYSHLVDEDHPEAEVRESVKELGRASIPAAMSTALFDQGGPDGMSLVWVWFAPNYQLFRHGHPPLGDCLYFVISGSLHLGHTVLGPGDGFFVPAGMLYRYRAGSEGVQVLEFRAGVDEPLGTPGSFKLGEPTLEAVRKLTDALTEQHEAWATCPKPSRVGEDTPPDH</sequence>
<dbReference type="STRING" id="1415166.NONO_c36240"/>
<evidence type="ECO:0000313" key="2">
    <source>
        <dbReference type="EMBL" id="AHH18411.1"/>
    </source>
</evidence>
<dbReference type="EMBL" id="CP006850">
    <property type="protein sequence ID" value="AHH18411.1"/>
    <property type="molecule type" value="Genomic_DNA"/>
</dbReference>
<reference evidence="2 3" key="1">
    <citation type="journal article" date="2014" name="Appl. Environ. Microbiol.">
        <title>Insights into the Microbial Degradation of Rubber and Gutta-Percha by Analysis of the Complete Genome of Nocardia nova SH22a.</title>
        <authorList>
            <person name="Luo Q."/>
            <person name="Hiessl S."/>
            <person name="Poehlein A."/>
            <person name="Daniel R."/>
            <person name="Steinbuchel A."/>
        </authorList>
    </citation>
    <scope>NUCLEOTIDE SEQUENCE [LARGE SCALE GENOMIC DNA]</scope>
    <source>
        <strain evidence="2">SH22a</strain>
    </source>
</reference>
<keyword evidence="3" id="KW-1185">Reference proteome</keyword>
<organism evidence="2 3">
    <name type="scientific">Nocardia nova SH22a</name>
    <dbReference type="NCBI Taxonomy" id="1415166"/>
    <lineage>
        <taxon>Bacteria</taxon>
        <taxon>Bacillati</taxon>
        <taxon>Actinomycetota</taxon>
        <taxon>Actinomycetes</taxon>
        <taxon>Mycobacteriales</taxon>
        <taxon>Nocardiaceae</taxon>
        <taxon>Nocardia</taxon>
    </lineage>
</organism>
<dbReference type="KEGG" id="nno:NONO_c36240"/>
<dbReference type="InterPro" id="IPR011051">
    <property type="entry name" value="RmlC_Cupin_sf"/>
</dbReference>
<feature type="region of interest" description="Disordered" evidence="1">
    <location>
        <begin position="1"/>
        <end position="27"/>
    </location>
</feature>
<dbReference type="SUPFAM" id="SSF51182">
    <property type="entry name" value="RmlC-like cupins"/>
    <property type="match status" value="1"/>
</dbReference>
<evidence type="ECO:0000256" key="1">
    <source>
        <dbReference type="SAM" id="MobiDB-lite"/>
    </source>
</evidence>
<dbReference type="InterPro" id="IPR014710">
    <property type="entry name" value="RmlC-like_jellyroll"/>
</dbReference>